<accession>A0AAP3CI59</accession>
<sequence>MKDLCIRNDMAPTVSLLYSAVEENSLRLASIVSHMTQGELYYKGSCQTKNSTAQLLRHIANVDIRWIWCVKENRIPDHIERTYGPMTDENGQLPEPKNQPGLDELLRGHQHVVNELKSVCFTLTDDDLHRPLTYADDTATVRWGIWHMADHNRYHQAHIEALKKEWKQDRMIWALKRSL</sequence>
<comment type="caution">
    <text evidence="2">The sequence shown here is derived from an EMBL/GenBank/DDBJ whole genome shotgun (WGS) entry which is preliminary data.</text>
</comment>
<evidence type="ECO:0000313" key="2">
    <source>
        <dbReference type="EMBL" id="MCY8316721.1"/>
    </source>
</evidence>
<dbReference type="Gene3D" id="1.20.120.450">
    <property type="entry name" value="dinb family like domain"/>
    <property type="match status" value="1"/>
</dbReference>
<dbReference type="InterPro" id="IPR034660">
    <property type="entry name" value="DinB/YfiT-like"/>
</dbReference>
<dbReference type="Pfam" id="PF12867">
    <property type="entry name" value="DinB_2"/>
    <property type="match status" value="1"/>
</dbReference>
<dbReference type="InterPro" id="IPR024775">
    <property type="entry name" value="DinB-like"/>
</dbReference>
<dbReference type="Proteomes" id="UP001067121">
    <property type="component" value="Unassembled WGS sequence"/>
</dbReference>
<feature type="domain" description="DinB-like" evidence="1">
    <location>
        <begin position="27"/>
        <end position="159"/>
    </location>
</feature>
<dbReference type="AlphaFoldDB" id="A0AAP3CI59"/>
<proteinExistence type="predicted"/>
<gene>
    <name evidence="2" type="ORF">MOC71_08205</name>
</gene>
<dbReference type="RefSeq" id="WP_268543252.1">
    <property type="nucleotide sequence ID" value="NZ_JALAOH010000017.1"/>
</dbReference>
<dbReference type="EMBL" id="JALAOH010000017">
    <property type="protein sequence ID" value="MCY8316721.1"/>
    <property type="molecule type" value="Genomic_DNA"/>
</dbReference>
<evidence type="ECO:0000259" key="1">
    <source>
        <dbReference type="Pfam" id="PF12867"/>
    </source>
</evidence>
<organism evidence="2 3">
    <name type="scientific">Bacillus vallismortis</name>
    <dbReference type="NCBI Taxonomy" id="72361"/>
    <lineage>
        <taxon>Bacteria</taxon>
        <taxon>Bacillati</taxon>
        <taxon>Bacillota</taxon>
        <taxon>Bacilli</taxon>
        <taxon>Bacillales</taxon>
        <taxon>Bacillaceae</taxon>
        <taxon>Bacillus</taxon>
    </lineage>
</organism>
<dbReference type="SUPFAM" id="SSF109854">
    <property type="entry name" value="DinB/YfiT-like putative metalloenzymes"/>
    <property type="match status" value="1"/>
</dbReference>
<protein>
    <submittedName>
        <fullName evidence="2">DinB family protein</fullName>
    </submittedName>
</protein>
<reference evidence="2" key="1">
    <citation type="submission" date="2022-02" db="EMBL/GenBank/DDBJ databases">
        <title>Crop Bioprotection Bacillus Genome Sequencing.</title>
        <authorList>
            <person name="Dunlap C."/>
        </authorList>
    </citation>
    <scope>NUCLEOTIDE SEQUENCE</scope>
    <source>
        <strain evidence="2">98-1</strain>
    </source>
</reference>
<name>A0AAP3CI59_BACVA</name>
<evidence type="ECO:0000313" key="3">
    <source>
        <dbReference type="Proteomes" id="UP001067121"/>
    </source>
</evidence>